<dbReference type="AlphaFoldDB" id="A0A1B6E6I7"/>
<organism evidence="3">
    <name type="scientific">Clastoptera arizonana</name>
    <name type="common">Arizona spittle bug</name>
    <dbReference type="NCBI Taxonomy" id="38151"/>
    <lineage>
        <taxon>Eukaryota</taxon>
        <taxon>Metazoa</taxon>
        <taxon>Ecdysozoa</taxon>
        <taxon>Arthropoda</taxon>
        <taxon>Hexapoda</taxon>
        <taxon>Insecta</taxon>
        <taxon>Pterygota</taxon>
        <taxon>Neoptera</taxon>
        <taxon>Paraneoptera</taxon>
        <taxon>Hemiptera</taxon>
        <taxon>Auchenorrhyncha</taxon>
        <taxon>Cercopoidea</taxon>
        <taxon>Clastopteridae</taxon>
        <taxon>Clastoptera</taxon>
    </lineage>
</organism>
<dbReference type="Pfam" id="PF13472">
    <property type="entry name" value="Lipase_GDSL_2"/>
    <property type="match status" value="1"/>
</dbReference>
<dbReference type="InterPro" id="IPR013830">
    <property type="entry name" value="SGNH_hydro"/>
</dbReference>
<accession>A0A1B6E6I7</accession>
<dbReference type="EMBL" id="GEDC01003757">
    <property type="protein sequence ID" value="JAS33541.1"/>
    <property type="molecule type" value="Transcribed_RNA"/>
</dbReference>
<dbReference type="PANTHER" id="PTHR11852">
    <property type="entry name" value="PLATELET-ACTIVATING FACTOR ACETYLHYDROLASE"/>
    <property type="match status" value="1"/>
</dbReference>
<evidence type="ECO:0000259" key="2">
    <source>
        <dbReference type="Pfam" id="PF13472"/>
    </source>
</evidence>
<reference evidence="3" key="1">
    <citation type="submission" date="2015-12" db="EMBL/GenBank/DDBJ databases">
        <title>De novo transcriptome assembly of four potential Pierce s Disease insect vectors from Arizona vineyards.</title>
        <authorList>
            <person name="Tassone E.E."/>
        </authorList>
    </citation>
    <scope>NUCLEOTIDE SEQUENCE</scope>
</reference>
<sequence length="229" mass="25976">MNPCTIPTPSEDLQGDGRWMSQHNRYLEETKDKEPDILFIGDSIMSHLQLRPIWNDLFEPLHALNFGISGDCVQHVLWRLQNGALDNIKPKVVIVHVGTNNITNTSEEISEGIIKVMNTIRERFPDTYIVLTELLPRGQYPNPLREKNAAVNKLLRSRASGLPKVEIVSTDKGLIQQDGTISHHDMPDYLHLSDAGYRKSFEALHELILQLLTDEEEVIITPPNLTPTE</sequence>
<name>A0A1B6E6I7_9HEMI</name>
<feature type="domain" description="SGNH hydrolase-type esterase" evidence="2">
    <location>
        <begin position="39"/>
        <end position="198"/>
    </location>
</feature>
<dbReference type="InterPro" id="IPR036514">
    <property type="entry name" value="SGNH_hydro_sf"/>
</dbReference>
<evidence type="ECO:0000313" key="3">
    <source>
        <dbReference type="EMBL" id="JAS33541.1"/>
    </source>
</evidence>
<dbReference type="Gene3D" id="3.40.50.1110">
    <property type="entry name" value="SGNH hydrolase"/>
    <property type="match status" value="1"/>
</dbReference>
<dbReference type="SUPFAM" id="SSF52266">
    <property type="entry name" value="SGNH hydrolase"/>
    <property type="match status" value="1"/>
</dbReference>
<proteinExistence type="inferred from homology"/>
<evidence type="ECO:0000256" key="1">
    <source>
        <dbReference type="ARBA" id="ARBA00038184"/>
    </source>
</evidence>
<protein>
    <recommendedName>
        <fullName evidence="2">SGNH hydrolase-type esterase domain-containing protein</fullName>
    </recommendedName>
</protein>
<dbReference type="CDD" id="cd01820">
    <property type="entry name" value="PAF_acetylesterase_like"/>
    <property type="match status" value="1"/>
</dbReference>
<gene>
    <name evidence="3" type="ORF">g.34014</name>
</gene>
<comment type="similarity">
    <text evidence="1">Belongs to the 'GDSL' lipolytic enzyme family. Platelet-activating factor acetylhydrolase IB beta/gamma subunits subfamily.</text>
</comment>
<dbReference type="PANTHER" id="PTHR11852:SF0">
    <property type="entry name" value="PLATELET-ACTIVATING FACTOR ACETYLHYDROLASE IB SUBUNIT BETA HOMOLOG"/>
    <property type="match status" value="1"/>
</dbReference>